<dbReference type="EMBL" id="JBAMZK010000013">
    <property type="protein sequence ID" value="KAL0510501.1"/>
    <property type="molecule type" value="Genomic_DNA"/>
</dbReference>
<evidence type="ECO:0000256" key="2">
    <source>
        <dbReference type="SAM" id="MobiDB-lite"/>
    </source>
</evidence>
<dbReference type="InterPro" id="IPR036427">
    <property type="entry name" value="Bromodomain-like_sf"/>
</dbReference>
<proteinExistence type="predicted"/>
<evidence type="ECO:0000313" key="4">
    <source>
        <dbReference type="Proteomes" id="UP001500131"/>
    </source>
</evidence>
<name>A0AAW3ARG2_9TRYP</name>
<comment type="caution">
    <text evidence="3">The sequence shown here is derived from an EMBL/GenBank/DDBJ whole genome shotgun (WGS) entry which is preliminary data.</text>
</comment>
<feature type="compositionally biased region" description="Low complexity" evidence="2">
    <location>
        <begin position="1"/>
        <end position="14"/>
    </location>
</feature>
<feature type="region of interest" description="Disordered" evidence="2">
    <location>
        <begin position="63"/>
        <end position="117"/>
    </location>
</feature>
<evidence type="ECO:0000313" key="3">
    <source>
        <dbReference type="EMBL" id="KAL0510501.1"/>
    </source>
</evidence>
<keyword evidence="1" id="KW-0103">Bromodomain</keyword>
<organism evidence="3 4">
    <name type="scientific">Leishmania lindenbergi</name>
    <dbReference type="NCBI Taxonomy" id="651832"/>
    <lineage>
        <taxon>Eukaryota</taxon>
        <taxon>Discoba</taxon>
        <taxon>Euglenozoa</taxon>
        <taxon>Kinetoplastea</taxon>
        <taxon>Metakinetoplastina</taxon>
        <taxon>Trypanosomatida</taxon>
        <taxon>Trypanosomatidae</taxon>
        <taxon>Leishmaniinae</taxon>
        <taxon>Leishmania</taxon>
    </lineage>
</organism>
<feature type="compositionally biased region" description="Polar residues" evidence="2">
    <location>
        <begin position="275"/>
        <end position="287"/>
    </location>
</feature>
<feature type="compositionally biased region" description="Basic and acidic residues" evidence="2">
    <location>
        <begin position="63"/>
        <end position="84"/>
    </location>
</feature>
<dbReference type="AlphaFoldDB" id="A0AAW3ARG2"/>
<sequence length="673" mass="70470">MPVSFFSSASSDSAAGGGHSTEPPTDMIHLKDALGMLWYAFLLARESHQQPGCQSMWSGVKRTEEDGPLKKDTAAAVEGQHRSSGDVGVDSGSEPKGNTGASISPSTSTTAVSPSAAAQREDCEFDRWGDVDWTLLAAHVYALTRELLSARTLHRIVAEDIYKGMYNGNREAMCAAYALQHAKMLAFHAKEVQEEEERAAVAARLQTPLTINASIPSGSRLAGTAGVLQTAPPAGASSSIAEVPVACLPSMVAIQDSQSSLPTSGNGDGSAAPSLPSTRCNTRTSSLAPPRAAASCLPVSPPLSEAISDARVGVLLVSAGATTATYAPGTSPAPFQGDTDVVGRHGVGGTERGVTTDHMQLGLPPHAQPGSVAGGLQRGTLAVAGQSAAIPGESLGTDVAYKGDHAVLPSAMHQSLPFEPDPLDAPWYALWCSLPSQQARTQLHLLRYATPIPLEDFSSLLEQFFLVDGADDFLSPVHATTIMEFAGVRSGPYNTIVRSPLSLAEVRRYISESHRHYARAAVAVHTNHGESVARVEARSRPSPGPPSLDPASALGMSSTLETSNAIGSGGCFLAPSVATATKAEYRGLRRGGAPSPGAFGSDVRSLLDSTASSERRILTLAELERSVWHIAANCVVFNAPESRYPRTARHFAASCIAIMTRYCEKQLAALYAA</sequence>
<keyword evidence="4" id="KW-1185">Reference proteome</keyword>
<protein>
    <recommendedName>
        <fullName evidence="5">Bromo domain-containing protein</fullName>
    </recommendedName>
</protein>
<feature type="compositionally biased region" description="Low complexity" evidence="2">
    <location>
        <begin position="101"/>
        <end position="117"/>
    </location>
</feature>
<accession>A0AAW3ARG2</accession>
<dbReference type="Gene3D" id="1.20.920.10">
    <property type="entry name" value="Bromodomain-like"/>
    <property type="match status" value="1"/>
</dbReference>
<feature type="region of interest" description="Disordered" evidence="2">
    <location>
        <begin position="258"/>
        <end position="294"/>
    </location>
</feature>
<reference evidence="3 4" key="1">
    <citation type="submission" date="2024-02" db="EMBL/GenBank/DDBJ databases">
        <title>FIRST GENOME SEQUENCES OF Leishmania (Viannia) shawi, Leishmania (Viannia) lindenbergi AND Leishmania (Viannia) utingensis.</title>
        <authorList>
            <person name="Resadore F."/>
            <person name="Custodio M.G.F."/>
            <person name="Boite M.C."/>
            <person name="Cupolillo E."/>
            <person name="Ferreira G.E.M."/>
        </authorList>
    </citation>
    <scope>NUCLEOTIDE SEQUENCE [LARGE SCALE GENOMIC DNA]</scope>
    <source>
        <strain evidence="3 4">MHOM/BR/1966/M15733</strain>
    </source>
</reference>
<evidence type="ECO:0000256" key="1">
    <source>
        <dbReference type="ARBA" id="ARBA00023117"/>
    </source>
</evidence>
<feature type="region of interest" description="Disordered" evidence="2">
    <location>
        <begin position="1"/>
        <end position="26"/>
    </location>
</feature>
<dbReference type="Proteomes" id="UP001500131">
    <property type="component" value="Unassembled WGS sequence"/>
</dbReference>
<evidence type="ECO:0008006" key="5">
    <source>
        <dbReference type="Google" id="ProtNLM"/>
    </source>
</evidence>
<gene>
    <name evidence="3" type="ORF">Q4I31_001876</name>
</gene>